<proteinExistence type="predicted"/>
<reference evidence="1 2" key="1">
    <citation type="journal article" date="2023" name="Sci. Data">
        <title>Genome assembly of the Korean intertidal mud-creeper Batillaria attramentaria.</title>
        <authorList>
            <person name="Patra A.K."/>
            <person name="Ho P.T."/>
            <person name="Jun S."/>
            <person name="Lee S.J."/>
            <person name="Kim Y."/>
            <person name="Won Y.J."/>
        </authorList>
    </citation>
    <scope>NUCLEOTIDE SEQUENCE [LARGE SCALE GENOMIC DNA]</scope>
    <source>
        <strain evidence="1">Wonlab-2016</strain>
    </source>
</reference>
<dbReference type="EMBL" id="JACVVK020000090">
    <property type="protein sequence ID" value="KAK7493730.1"/>
    <property type="molecule type" value="Genomic_DNA"/>
</dbReference>
<evidence type="ECO:0000313" key="2">
    <source>
        <dbReference type="Proteomes" id="UP001519460"/>
    </source>
</evidence>
<name>A0ABD0L2M9_9CAEN</name>
<sequence length="77" mass="9003">TDTVQRSQFCSDCCVRTDNSMMANEQEDEFIDKWFPDLQTETYFIPPVDLNPEAHVQQQIAGQTVLIPLDPRQHQEY</sequence>
<evidence type="ECO:0000313" key="1">
    <source>
        <dbReference type="EMBL" id="KAK7493730.1"/>
    </source>
</evidence>
<gene>
    <name evidence="1" type="ORF">BaRGS_00015059</name>
</gene>
<protein>
    <submittedName>
        <fullName evidence="1">Uncharacterized protein</fullName>
    </submittedName>
</protein>
<keyword evidence="2" id="KW-1185">Reference proteome</keyword>
<feature type="non-terminal residue" evidence="1">
    <location>
        <position position="1"/>
    </location>
</feature>
<organism evidence="1 2">
    <name type="scientific">Batillaria attramentaria</name>
    <dbReference type="NCBI Taxonomy" id="370345"/>
    <lineage>
        <taxon>Eukaryota</taxon>
        <taxon>Metazoa</taxon>
        <taxon>Spiralia</taxon>
        <taxon>Lophotrochozoa</taxon>
        <taxon>Mollusca</taxon>
        <taxon>Gastropoda</taxon>
        <taxon>Caenogastropoda</taxon>
        <taxon>Sorbeoconcha</taxon>
        <taxon>Cerithioidea</taxon>
        <taxon>Batillariidae</taxon>
        <taxon>Batillaria</taxon>
    </lineage>
</organism>
<dbReference type="AlphaFoldDB" id="A0ABD0L2M9"/>
<dbReference type="Proteomes" id="UP001519460">
    <property type="component" value="Unassembled WGS sequence"/>
</dbReference>
<accession>A0ABD0L2M9</accession>
<comment type="caution">
    <text evidence="1">The sequence shown here is derived from an EMBL/GenBank/DDBJ whole genome shotgun (WGS) entry which is preliminary data.</text>
</comment>
<feature type="non-terminal residue" evidence="1">
    <location>
        <position position="77"/>
    </location>
</feature>